<accession>A0A177EAY9</accession>
<keyword evidence="4" id="KW-0547">Nucleotide-binding</keyword>
<dbReference type="Pfam" id="PF14578">
    <property type="entry name" value="GTP_EFTU_D4"/>
    <property type="match status" value="1"/>
</dbReference>
<gene>
    <name evidence="10" type="ORF">NEDG_01107</name>
</gene>
<keyword evidence="5" id="KW-0648">Protein biosynthesis</keyword>
<dbReference type="PANTHER" id="PTHR43381">
    <property type="entry name" value="TRANSLATION INITIATION FACTOR IF-2-RELATED"/>
    <property type="match status" value="1"/>
</dbReference>
<dbReference type="GeneID" id="93647457"/>
<dbReference type="AlphaFoldDB" id="A0A177EAY9"/>
<dbReference type="InterPro" id="IPR000795">
    <property type="entry name" value="T_Tr_GTP-bd_dom"/>
</dbReference>
<organism evidence="10 11">
    <name type="scientific">Nematocida displodere</name>
    <dbReference type="NCBI Taxonomy" id="1805483"/>
    <lineage>
        <taxon>Eukaryota</taxon>
        <taxon>Fungi</taxon>
        <taxon>Fungi incertae sedis</taxon>
        <taxon>Microsporidia</taxon>
        <taxon>Nematocida</taxon>
    </lineage>
</organism>
<evidence type="ECO:0000256" key="8">
    <source>
        <dbReference type="SAM" id="MobiDB-lite"/>
    </source>
</evidence>
<dbReference type="InterPro" id="IPR005225">
    <property type="entry name" value="Small_GTP-bd"/>
</dbReference>
<dbReference type="STRING" id="1805483.A0A177EAY9"/>
<feature type="domain" description="Tr-type G" evidence="9">
    <location>
        <begin position="88"/>
        <end position="297"/>
    </location>
</feature>
<dbReference type="InterPro" id="IPR015760">
    <property type="entry name" value="TIF_IF2"/>
</dbReference>
<dbReference type="PRINTS" id="PR00315">
    <property type="entry name" value="ELONGATNFCT"/>
</dbReference>
<evidence type="ECO:0000256" key="4">
    <source>
        <dbReference type="ARBA" id="ARBA00022741"/>
    </source>
</evidence>
<dbReference type="Gene3D" id="2.40.30.10">
    <property type="entry name" value="Translation factors"/>
    <property type="match status" value="2"/>
</dbReference>
<keyword evidence="6" id="KW-0342">GTP-binding</keyword>
<dbReference type="PANTHER" id="PTHR43381:SF4">
    <property type="entry name" value="EUKARYOTIC TRANSLATION INITIATION FACTOR 5B"/>
    <property type="match status" value="1"/>
</dbReference>
<dbReference type="InterPro" id="IPR036925">
    <property type="entry name" value="TIF_IF2_dom3_sf"/>
</dbReference>
<dbReference type="CDD" id="cd01887">
    <property type="entry name" value="IF2_eIF5B"/>
    <property type="match status" value="1"/>
</dbReference>
<dbReference type="Gene3D" id="3.40.50.300">
    <property type="entry name" value="P-loop containing nucleotide triphosphate hydrolases"/>
    <property type="match status" value="1"/>
</dbReference>
<evidence type="ECO:0000256" key="1">
    <source>
        <dbReference type="ARBA" id="ARBA00007733"/>
    </source>
</evidence>
<protein>
    <recommendedName>
        <fullName evidence="2">Eukaryotic translation initiation factor 5B</fullName>
    </recommendedName>
    <alternativeName>
        <fullName evidence="7">Translation initiation factor IF-2</fullName>
    </alternativeName>
</protein>
<dbReference type="InterPro" id="IPR023115">
    <property type="entry name" value="TIF_IF2_dom3"/>
</dbReference>
<dbReference type="FunFam" id="3.40.50.300:FF:000112">
    <property type="entry name" value="Eukaryotic translation initiation factor 5B"/>
    <property type="match status" value="1"/>
</dbReference>
<dbReference type="SUPFAM" id="SSF50447">
    <property type="entry name" value="Translation proteins"/>
    <property type="match status" value="1"/>
</dbReference>
<dbReference type="GO" id="GO:0005525">
    <property type="term" value="F:GTP binding"/>
    <property type="evidence" value="ECO:0007669"/>
    <property type="project" value="UniProtKB-KW"/>
</dbReference>
<evidence type="ECO:0000259" key="9">
    <source>
        <dbReference type="PROSITE" id="PS51722"/>
    </source>
</evidence>
<evidence type="ECO:0000313" key="11">
    <source>
        <dbReference type="Proteomes" id="UP000185944"/>
    </source>
</evidence>
<dbReference type="EMBL" id="LTDL01000042">
    <property type="protein sequence ID" value="OAG28968.1"/>
    <property type="molecule type" value="Genomic_DNA"/>
</dbReference>
<dbReference type="GO" id="GO:0003743">
    <property type="term" value="F:translation initiation factor activity"/>
    <property type="evidence" value="ECO:0007669"/>
    <property type="project" value="UniProtKB-KW"/>
</dbReference>
<dbReference type="InterPro" id="IPR029459">
    <property type="entry name" value="EFTU-type"/>
</dbReference>
<evidence type="ECO:0000256" key="3">
    <source>
        <dbReference type="ARBA" id="ARBA00022540"/>
    </source>
</evidence>
<reference evidence="10 11" key="1">
    <citation type="submission" date="2016-02" db="EMBL/GenBank/DDBJ databases">
        <title>Discovery of a natural microsporidian pathogen with a broad tissue tropism in Caenorhabditis elegans.</title>
        <authorList>
            <person name="Luallen R.J."/>
            <person name="Reinke A.W."/>
            <person name="Tong L."/>
            <person name="Botts M.R."/>
            <person name="Felix M.-A."/>
            <person name="Troemel E.R."/>
        </authorList>
    </citation>
    <scope>NUCLEOTIDE SEQUENCE [LARGE SCALE GENOMIC DNA]</scope>
    <source>
        <strain evidence="10 11">JUm2807</strain>
    </source>
</reference>
<dbReference type="SUPFAM" id="SSF52540">
    <property type="entry name" value="P-loop containing nucleoside triphosphate hydrolases"/>
    <property type="match status" value="1"/>
</dbReference>
<comment type="caution">
    <text evidence="10">The sequence shown here is derived from an EMBL/GenBank/DDBJ whole genome shotgun (WGS) entry which is preliminary data.</text>
</comment>
<dbReference type="GO" id="GO:0005739">
    <property type="term" value="C:mitochondrion"/>
    <property type="evidence" value="ECO:0007669"/>
    <property type="project" value="TreeGrafter"/>
</dbReference>
<name>A0A177EAY9_9MICR</name>
<dbReference type="FunFam" id="2.40.30.10:FF:000013">
    <property type="entry name" value="eukaryotic translation initiation factor 5B"/>
    <property type="match status" value="1"/>
</dbReference>
<dbReference type="PROSITE" id="PS51722">
    <property type="entry name" value="G_TR_2"/>
    <property type="match status" value="1"/>
</dbReference>
<evidence type="ECO:0000256" key="6">
    <source>
        <dbReference type="ARBA" id="ARBA00023134"/>
    </source>
</evidence>
<keyword evidence="3 10" id="KW-0396">Initiation factor</keyword>
<dbReference type="NCBIfam" id="NF003078">
    <property type="entry name" value="PRK04004.1"/>
    <property type="match status" value="1"/>
</dbReference>
<dbReference type="NCBIfam" id="TIGR00231">
    <property type="entry name" value="small_GTP"/>
    <property type="match status" value="1"/>
</dbReference>
<dbReference type="Proteomes" id="UP000185944">
    <property type="component" value="Unassembled WGS sequence"/>
</dbReference>
<evidence type="ECO:0000256" key="5">
    <source>
        <dbReference type="ARBA" id="ARBA00022917"/>
    </source>
</evidence>
<dbReference type="InterPro" id="IPR009000">
    <property type="entry name" value="Transl_B-barrel_sf"/>
</dbReference>
<dbReference type="OrthoDB" id="4928at2759"/>
<dbReference type="RefSeq" id="XP_067543713.1">
    <property type="nucleotide sequence ID" value="XM_067688525.1"/>
</dbReference>
<proteinExistence type="inferred from homology"/>
<dbReference type="Gene3D" id="3.40.50.10050">
    <property type="entry name" value="Translation initiation factor IF- 2, domain 3"/>
    <property type="match status" value="1"/>
</dbReference>
<dbReference type="Pfam" id="PF00009">
    <property type="entry name" value="GTP_EFTU"/>
    <property type="match status" value="1"/>
</dbReference>
<evidence type="ECO:0000256" key="2">
    <source>
        <dbReference type="ARBA" id="ARBA00013824"/>
    </source>
</evidence>
<dbReference type="InterPro" id="IPR027417">
    <property type="entry name" value="P-loop_NTPase"/>
</dbReference>
<feature type="region of interest" description="Disordered" evidence="8">
    <location>
        <begin position="28"/>
        <end position="49"/>
    </location>
</feature>
<dbReference type="GO" id="GO:0003924">
    <property type="term" value="F:GTPase activity"/>
    <property type="evidence" value="ECO:0007669"/>
    <property type="project" value="InterPro"/>
</dbReference>
<dbReference type="Pfam" id="PF11987">
    <property type="entry name" value="IF-2"/>
    <property type="match status" value="1"/>
</dbReference>
<comment type="similarity">
    <text evidence="1">Belongs to the TRAFAC class translation factor GTPase superfamily. Classic translation factor GTPase family. IF-2 subfamily.</text>
</comment>
<sequence>MAKKKGKNVLEDIYSIYEEHQEVEEVVYEEEEGLSAEEEHERQPAPTSVHQIASKLERLTLQRTTAPKPKEVLQTQPEVARANTSTDYRSPICCILGHADTGKTKILDRIRETDVQLSEAGGITQQIGATYIPTQELEKRYQITSEHLPGLLVIDTPGHAAFSNLRTRGSSMCNMVVLVIDIMHGLELQTKESIEILRARKTPFIIALNKIDRIAGWVSVEGPFSIKAQKKAAQLEFRDRYEKIVLDLATEGLNSAIFSKNPDPKRYISIVPTSAITGEGLGQLLSLLITLVETRMLKKVRFEEQVECMVLESRSEEGKAPGVDVILSNGTLTEGDRIVLCTQTGAIETVIRKLLTPRPMKDTRTKTKYVENKQVRAAIGVRIEAPKLEGALAGSKVYVVTEDTAEASKQEVEHQIRTTVKGLITGATTESGNIFDTVGEDGVHVQASTLGSLEALITILKAANVPIRTVGVGSIGKKDLVKASTIGERHPEYSLMLCFDIKPSSEMEALAKELGVKIIRAEIVYHLTERYHQHMEEFWEKAAEALKDKVVFPCILTIVPRCIFTTRSPLVLGVKVEEGILRLNTPLVVMRDGVATPIGKVTSILEDKKQNPKNDKLKAGSKASIKVEVGPTAAPIIIGRKLFETDELISRLTRDSIDLLKESFKDALTKNDWMTVIKIKKILGIF</sequence>
<keyword evidence="11" id="KW-1185">Reference proteome</keyword>
<dbReference type="VEuPathDB" id="MicrosporidiaDB:NEDG_01107"/>
<evidence type="ECO:0000256" key="7">
    <source>
        <dbReference type="ARBA" id="ARBA00032478"/>
    </source>
</evidence>
<dbReference type="SUPFAM" id="SSF52156">
    <property type="entry name" value="Initiation factor IF2/eIF5b, domain 3"/>
    <property type="match status" value="1"/>
</dbReference>
<evidence type="ECO:0000313" key="10">
    <source>
        <dbReference type="EMBL" id="OAG28968.1"/>
    </source>
</evidence>